<evidence type="ECO:0000313" key="1">
    <source>
        <dbReference type="EMBL" id="GFQ94091.1"/>
    </source>
</evidence>
<organism evidence="1 2">
    <name type="scientific">Trichonephila clavata</name>
    <name type="common">Joro spider</name>
    <name type="synonym">Nephila clavata</name>
    <dbReference type="NCBI Taxonomy" id="2740835"/>
    <lineage>
        <taxon>Eukaryota</taxon>
        <taxon>Metazoa</taxon>
        <taxon>Ecdysozoa</taxon>
        <taxon>Arthropoda</taxon>
        <taxon>Chelicerata</taxon>
        <taxon>Arachnida</taxon>
        <taxon>Araneae</taxon>
        <taxon>Araneomorphae</taxon>
        <taxon>Entelegynae</taxon>
        <taxon>Araneoidea</taxon>
        <taxon>Nephilidae</taxon>
        <taxon>Trichonephila</taxon>
    </lineage>
</organism>
<comment type="caution">
    <text evidence="1">The sequence shown here is derived from an EMBL/GenBank/DDBJ whole genome shotgun (WGS) entry which is preliminary data.</text>
</comment>
<dbReference type="Proteomes" id="UP000887116">
    <property type="component" value="Unassembled WGS sequence"/>
</dbReference>
<sequence length="162" mass="18905">MIAKEVCYGRDQSEKLKYVCNETAYLDKSYIILSQIRHAIKSIKGKYKHKTFSKPSEMERLVALNALDEALDVSMEDMCSYFDEMEDKMEKLQNFLSDNVTNSKEKLDKINDLYDDIEDIQLFLDYIITESEDKIYAFLHSIQKSGKNQKDDDKGIILFLNA</sequence>
<keyword evidence="2" id="KW-1185">Reference proteome</keyword>
<reference evidence="1" key="1">
    <citation type="submission" date="2020-07" db="EMBL/GenBank/DDBJ databases">
        <title>Multicomponent nature underlies the extraordinary mechanical properties of spider dragline silk.</title>
        <authorList>
            <person name="Kono N."/>
            <person name="Nakamura H."/>
            <person name="Mori M."/>
            <person name="Yoshida Y."/>
            <person name="Ohtoshi R."/>
            <person name="Malay A.D."/>
            <person name="Moran D.A.P."/>
            <person name="Tomita M."/>
            <person name="Numata K."/>
            <person name="Arakawa K."/>
        </authorList>
    </citation>
    <scope>NUCLEOTIDE SEQUENCE</scope>
</reference>
<protein>
    <submittedName>
        <fullName evidence="1">Uncharacterized protein</fullName>
    </submittedName>
</protein>
<dbReference type="AlphaFoldDB" id="A0A8X6G1W6"/>
<gene>
    <name evidence="1" type="ORF">TNCT_502361</name>
</gene>
<name>A0A8X6G1W6_TRICU</name>
<accession>A0A8X6G1W6</accession>
<proteinExistence type="predicted"/>
<dbReference type="EMBL" id="BMAO01014301">
    <property type="protein sequence ID" value="GFQ94091.1"/>
    <property type="molecule type" value="Genomic_DNA"/>
</dbReference>
<dbReference type="OrthoDB" id="10362765at2759"/>
<evidence type="ECO:0000313" key="2">
    <source>
        <dbReference type="Proteomes" id="UP000887116"/>
    </source>
</evidence>